<proteinExistence type="predicted"/>
<reference evidence="8" key="1">
    <citation type="journal article" date="2023" name="Front. Cell. Infect. Microbiol.">
        <title>Virome Analysis of an Ectomycorrhizal Fungus Suillus luteus Revealing Potential Evolutionary Implications.</title>
        <authorList>
            <person name="Liu H."/>
            <person name="Zhang Y."/>
            <person name="Liu Y."/>
            <person name="Xiao J."/>
            <person name="Huang Z."/>
            <person name="Li Y."/>
            <person name="Li H."/>
            <person name="Li P."/>
        </authorList>
    </citation>
    <scope>NUCLEOTIDE SEQUENCE</scope>
    <source>
        <strain evidence="8">SlaBV3</strain>
    </source>
</reference>
<dbReference type="GO" id="GO:0003968">
    <property type="term" value="F:RNA-directed RNA polymerase activity"/>
    <property type="evidence" value="ECO:0007669"/>
    <property type="project" value="UniProtKB-KW"/>
</dbReference>
<evidence type="ECO:0000256" key="4">
    <source>
        <dbReference type="ARBA" id="ARBA00030285"/>
    </source>
</evidence>
<keyword evidence="8" id="KW-0696">RNA-directed RNA polymerase</keyword>
<name>A0AA49X7G7_9VIRU</name>
<evidence type="ECO:0000256" key="1">
    <source>
        <dbReference type="ARBA" id="ARBA00012494"/>
    </source>
</evidence>
<dbReference type="InterPro" id="IPR007099">
    <property type="entry name" value="RNA-dir_pol_NSvirus"/>
</dbReference>
<accession>A0AA49X7G7</accession>
<dbReference type="GO" id="GO:0039694">
    <property type="term" value="P:viral RNA genome replication"/>
    <property type="evidence" value="ECO:0007669"/>
    <property type="project" value="InterPro"/>
</dbReference>
<dbReference type="EC" id="2.7.7.48" evidence="1"/>
<protein>
    <recommendedName>
        <fullName evidence="2">RNA-directed RNA polymerase L</fullName>
        <ecNumber evidence="1">2.7.7.48</ecNumber>
    </recommendedName>
    <alternativeName>
        <fullName evidence="4">Large structural protein</fullName>
    </alternativeName>
    <alternativeName>
        <fullName evidence="6">Replicase</fullName>
    </alternativeName>
    <alternativeName>
        <fullName evidence="5">Transcriptase</fullName>
    </alternativeName>
</protein>
<dbReference type="InterPro" id="IPR007322">
    <property type="entry name" value="RNA_pol_bunyavir"/>
</dbReference>
<evidence type="ECO:0000256" key="6">
    <source>
        <dbReference type="ARBA" id="ARBA00031012"/>
    </source>
</evidence>
<feature type="domain" description="RdRp catalytic" evidence="7">
    <location>
        <begin position="929"/>
        <end position="1117"/>
    </location>
</feature>
<dbReference type="Pfam" id="PF04196">
    <property type="entry name" value="Bunya_RdRp"/>
    <property type="match status" value="1"/>
</dbReference>
<evidence type="ECO:0000256" key="2">
    <source>
        <dbReference type="ARBA" id="ARBA00018602"/>
    </source>
</evidence>
<evidence type="ECO:0000259" key="7">
    <source>
        <dbReference type="PROSITE" id="PS50525"/>
    </source>
</evidence>
<evidence type="ECO:0000256" key="3">
    <source>
        <dbReference type="ARBA" id="ARBA00022679"/>
    </source>
</evidence>
<keyword evidence="8" id="KW-0548">Nucleotidyltransferase</keyword>
<evidence type="ECO:0000313" key="8">
    <source>
        <dbReference type="EMBL" id="WLK77442.1"/>
    </source>
</evidence>
<dbReference type="EMBL" id="OQ862566">
    <property type="protein sequence ID" value="WLK77442.1"/>
    <property type="molecule type" value="Genomic_RNA"/>
</dbReference>
<dbReference type="PROSITE" id="PS50525">
    <property type="entry name" value="RDRP_SSRNA_NEG_SEG"/>
    <property type="match status" value="1"/>
</dbReference>
<organism evidence="8">
    <name type="scientific">Suillus luteus associated bunya-like virus 3</name>
    <dbReference type="NCBI Taxonomy" id="3067798"/>
    <lineage>
        <taxon>Viruses</taxon>
        <taxon>Riboviria</taxon>
        <taxon>Orthornavirae</taxon>
        <taxon>Negarnaviricota</taxon>
        <taxon>Polyploviricotina</taxon>
        <taxon>Ellioviricetes</taxon>
        <taxon>Bunyavirales</taxon>
    </lineage>
</organism>
<keyword evidence="3" id="KW-0808">Transferase</keyword>
<evidence type="ECO:0000256" key="5">
    <source>
        <dbReference type="ARBA" id="ARBA00030436"/>
    </source>
</evidence>
<dbReference type="GO" id="GO:0006351">
    <property type="term" value="P:DNA-templated transcription"/>
    <property type="evidence" value="ECO:0007669"/>
    <property type="project" value="InterPro"/>
</dbReference>
<sequence>MSTRDLHPGKGALSRTLSTRLAATGDLDSFARGLTDSYLPRTVQDYWTYRRYMHDILCLAFIEQGIYHNEELKLSDLGIKTNDKRLNMQKPDLYTIELVNLEVGEVLLSYNVERELKIKQEKYRDLFSLIASKRDTQINYNVIAVDLTDPEWEDKLPKLPELHIGMLRVFIDNLRYVHANTSFSSFRSETGEFYGLDKFRFELSETQIPELVNCMTQGTSTLSDLINKIESPGHEKLEPSEYVKLLAQGVLSGRFTKRPAPSPEPSDCTDLIEAWKEYRSSPPTTDKLPRILQLGSPLDFVETHQSFEEIVQELKTTKAHGGYVDMIKSYLARTDPEEGHILRLSMSEQQLHKEQLQGPGRKAALKRMGMKEDRKPPKHISVDPKHEQALDDLIEQLESTTISKQVSEIGMPDMDSTGYPMYNTLERVFDLHNNSAFACLAKFYQRASQEIVLNSMRRRKNHQYVLCTSGFKGIYFLIAPGPQLRTESNVEFVKVISMVRSLNNELSAPWHITGDHWESDWLSVDTDRLKHWARAYDRTILSNVTCAERLVEKSKSIVQCCKTEIKHGNYQLMVLTYLEDKQLTSVTNQTLRYLWMKSLGDKQFSGVMSKFPTRVGSVIQSVMLQRSIRTILFVSQRPLSDFVRVPRAKQDEQTGLYDETTTGVVGKLPRLFTKGEMVPISYNLNEIYWCMLYNKDRQNPTQDALSILSKVLREEHKFDKEIASRETSSQKEDYVLGNTSIKQDLNHIQTKNPESHYFSRAAVKAGLYFQSKHEDNMAPDFSWLSKAKLNTILTKNLSEFATFKASVKTICQHADPSDLTEIEKIGKRTKAVELVAELVKNEKLTQAFEVAMAFSGENGNSFEIMIQIFKKGQIGGVREIMILYIKARILFNIVEEVCRLLAKSDKREILTKGKDKRLMMRGDFEEVVNQFERGTPVQMVKNSYDMSTWCQKFIPTIFCSIYTEMFSEYPALKNLGYYIFLKHTNKKIEFPRRLAEVWALHPDEKHSEPWMQEAKEEFLRTGTPYFVNHSNMCQGIPHYNSTVLALSCQSLRDELFRECLRQLGKECRIRWKTRVGSDDKGDMIGIDMSSPDGYAQYLLFEQCAHAAERLHSMELSVKSAAGNIMYELNSAFMANLETLSPTIKFSSAACDMIATTSCSIFVNESYGRVRQLRENGGSSVLCGLAHILNSDHFNTMFRTGPGMTNDIQEIFGVKRSLIPYDFGVYPFYDVDLQEVVGPEFHNYLSLTSDACPQVIKQLLFTPLSKEEIGANFPTGEDALLKKDHFGIHQGLIKQLTSMRARVGVDFKDVDDFFRENPFLIVRGPETEEETLKVIQSKLLTKGASEALRRTSPAIYLGRLSAFESARAWTLKRPNGMTAFDLDLGEVFNLEEQVKVTYKEFLHWGLKMAETANYPVKETLNLIFPQASSYEIVKHFVGKFGPHKESSRKHSQAVRTWTVNSYNYNFSNSLKSILETSFGMSQLSSKEDVNEFKKLLGFDLSTYEGFIEECKRKSIRPLDLFFYMSKIYRASKVSKIQAFASGPSTGTLHNTLISIKRFSHFPNQEIKLSVGLDEVTLQKENRPEHSIDTLKFCCNLLLMEAQEVISSPVDILSSCTIGGISLRSWAETAVRSIKNISGFDHQTKKVVTYVATQVLQPDEIKEKLLSWKTLNYTYLQRQRKRVDNSGNVHWDGDLSLLVNSGNDSFLVEVVNNQYRLRANRLNEPETLLQSLSELCRLLGFNLHDFFEKRLVRTNCYFLTENGKSLIQASADGSERLVLRLHLQRQFPYLRLVDLDNFKVVTERNHKSGAVYVSLEQRGERSATVCHFPGTYYPSTKPESLTIPDEVWFKGVRLCKLLKNSDWFYNYRLPAFGEEGTVKFLKEDVNLDVVLSQTTGDKQRIVEYLQVTEEVNEEAFNLYSQQIPMAGTAFEMAYPDIDSDFDVNELFRQEIEKVEATGTFAFVPMEELVSGDWADMIEEELEAKDLQEELDEVEEGSGDGPDLDGILGNQDDGIRFIRSMGYKKRGRRANFQVISLLQQGHMLKERVLNMFFKNSSVTSESGRNLPHYYIWLNRHKEEVGDQLKNELQRIIVDELRITMGATSKEIRSRLERADMRLELAPSRLMNYLFNEEADLYTQLSQAFLAPESDYEESLGAL</sequence>